<dbReference type="GO" id="GO:0008703">
    <property type="term" value="F:5-amino-6-(5-phosphoribosylamino)uracil reductase activity"/>
    <property type="evidence" value="ECO:0007669"/>
    <property type="project" value="InterPro"/>
</dbReference>
<accession>A0A1H1S997</accession>
<keyword evidence="2" id="KW-0521">NADP</keyword>
<dbReference type="PANTHER" id="PTHR38011">
    <property type="entry name" value="DIHYDROFOLATE REDUCTASE FAMILY PROTEIN (AFU_ORTHOLOGUE AFUA_8G06820)"/>
    <property type="match status" value="1"/>
</dbReference>
<dbReference type="Pfam" id="PF01872">
    <property type="entry name" value="RibD_C"/>
    <property type="match status" value="1"/>
</dbReference>
<dbReference type="GO" id="GO:0009231">
    <property type="term" value="P:riboflavin biosynthetic process"/>
    <property type="evidence" value="ECO:0007669"/>
    <property type="project" value="InterPro"/>
</dbReference>
<dbReference type="STRING" id="630515.SAMN04489812_1928"/>
<dbReference type="SUPFAM" id="SSF53597">
    <property type="entry name" value="Dihydrofolate reductase-like"/>
    <property type="match status" value="1"/>
</dbReference>
<gene>
    <name evidence="5" type="ORF">SAMN04489812_1928</name>
</gene>
<dbReference type="EMBL" id="LT629772">
    <property type="protein sequence ID" value="SDS44557.1"/>
    <property type="molecule type" value="Genomic_DNA"/>
</dbReference>
<evidence type="ECO:0000259" key="4">
    <source>
        <dbReference type="Pfam" id="PF01872"/>
    </source>
</evidence>
<proteinExistence type="predicted"/>
<evidence type="ECO:0000256" key="2">
    <source>
        <dbReference type="ARBA" id="ARBA00022857"/>
    </source>
</evidence>
<reference evidence="5 6" key="1">
    <citation type="submission" date="2016-10" db="EMBL/GenBank/DDBJ databases">
        <authorList>
            <person name="de Groot N.N."/>
        </authorList>
    </citation>
    <scope>NUCLEOTIDE SEQUENCE [LARGE SCALE GENOMIC DNA]</scope>
    <source>
        <strain evidence="5 6">DSM 21800</strain>
    </source>
</reference>
<protein>
    <submittedName>
        <fullName evidence="5">RibD C-terminal domain-containing protein</fullName>
    </submittedName>
</protein>
<dbReference type="AlphaFoldDB" id="A0A1H1S997"/>
<keyword evidence="6" id="KW-1185">Reference proteome</keyword>
<evidence type="ECO:0000256" key="3">
    <source>
        <dbReference type="ARBA" id="ARBA00023002"/>
    </source>
</evidence>
<dbReference type="PANTHER" id="PTHR38011:SF7">
    <property type="entry name" value="2,5-DIAMINO-6-RIBOSYLAMINO-4(3H)-PYRIMIDINONE 5'-PHOSPHATE REDUCTASE"/>
    <property type="match status" value="1"/>
</dbReference>
<dbReference type="Proteomes" id="UP000199103">
    <property type="component" value="Chromosome I"/>
</dbReference>
<dbReference type="InterPro" id="IPR050765">
    <property type="entry name" value="Riboflavin_Biosynth_HTPR"/>
</dbReference>
<organism evidence="5 6">
    <name type="scientific">Microlunatus soli</name>
    <dbReference type="NCBI Taxonomy" id="630515"/>
    <lineage>
        <taxon>Bacteria</taxon>
        <taxon>Bacillati</taxon>
        <taxon>Actinomycetota</taxon>
        <taxon>Actinomycetes</taxon>
        <taxon>Propionibacteriales</taxon>
        <taxon>Propionibacteriaceae</taxon>
        <taxon>Microlunatus</taxon>
    </lineage>
</organism>
<feature type="domain" description="Bacterial bifunctional deaminase-reductase C-terminal" evidence="4">
    <location>
        <begin position="10"/>
        <end position="193"/>
    </location>
</feature>
<evidence type="ECO:0000313" key="6">
    <source>
        <dbReference type="Proteomes" id="UP000199103"/>
    </source>
</evidence>
<comment type="pathway">
    <text evidence="1">Cofactor biosynthesis; riboflavin biosynthesis.</text>
</comment>
<evidence type="ECO:0000313" key="5">
    <source>
        <dbReference type="EMBL" id="SDS44557.1"/>
    </source>
</evidence>
<dbReference type="InterPro" id="IPR024072">
    <property type="entry name" value="DHFR-like_dom_sf"/>
</dbReference>
<name>A0A1H1S997_9ACTN</name>
<dbReference type="RefSeq" id="WP_091523567.1">
    <property type="nucleotide sequence ID" value="NZ_LT629772.1"/>
</dbReference>
<evidence type="ECO:0000256" key="1">
    <source>
        <dbReference type="ARBA" id="ARBA00005104"/>
    </source>
</evidence>
<sequence>MTAAESIRLSLNMITSLDGAISYHNRGSNLSCDVDRDRMHRLRRDADLVIVGSRTATSGRYWRDDFLRRHNAAGLPRIGVVSTSRWIAGEDVPHTLITTTTNVDANAELVIKAGGAIVDWPTALARMQELGYRNVLLEGGPTTLSGVASAVPINDLHLTIAPYLIGGKAERVICTHREDLSRYRLLNHQQVDDYIFLDFTRKSSCPTPS</sequence>
<dbReference type="OrthoDB" id="9800865at2"/>
<dbReference type="InterPro" id="IPR002734">
    <property type="entry name" value="RibDG_C"/>
</dbReference>
<keyword evidence="3" id="KW-0560">Oxidoreductase</keyword>
<dbReference type="Gene3D" id="3.40.430.10">
    <property type="entry name" value="Dihydrofolate Reductase, subunit A"/>
    <property type="match status" value="1"/>
</dbReference>